<dbReference type="InterPro" id="IPR009057">
    <property type="entry name" value="Homeodomain-like_sf"/>
</dbReference>
<name>A0AA43XJ15_9CLOT</name>
<protein>
    <submittedName>
        <fullName evidence="2">Transposase</fullName>
    </submittedName>
</protein>
<evidence type="ECO:0000259" key="1">
    <source>
        <dbReference type="Pfam" id="PF20020"/>
    </source>
</evidence>
<dbReference type="Proteomes" id="UP000449710">
    <property type="component" value="Unassembled WGS sequence"/>
</dbReference>
<keyword evidence="3" id="KW-1185">Reference proteome</keyword>
<proteinExistence type="predicted"/>
<sequence length="190" mass="21897">MIRFFDAFCKSIFNKTSDLLLFTQACDTFSADDFVCPKCGRKHACSNIQSYSRHLISYENATVICCRISVRQVQCSSCHSIHAVLPDCLVPYSSYSFSFILTVLHRYFSGTKTIEDLCLHFQISVSTLYAWIRQFQKHKRLWLGILQDGETTAIFFLKELLSGAFSPDDFFSTYRFSFLQYAFTTFSNSS</sequence>
<dbReference type="SUPFAM" id="SSF46689">
    <property type="entry name" value="Homeodomain-like"/>
    <property type="match status" value="1"/>
</dbReference>
<dbReference type="Pfam" id="PF20020">
    <property type="entry name" value="DUF6431"/>
    <property type="match status" value="1"/>
</dbReference>
<dbReference type="AlphaFoldDB" id="A0AA43XJ15"/>
<feature type="domain" description="DUF6431" evidence="1">
    <location>
        <begin position="36"/>
        <end position="107"/>
    </location>
</feature>
<evidence type="ECO:0000313" key="2">
    <source>
        <dbReference type="EMBL" id="NBG87229.1"/>
    </source>
</evidence>
<comment type="caution">
    <text evidence="2">The sequence shown here is derived from an EMBL/GenBank/DDBJ whole genome shotgun (WGS) entry which is preliminary data.</text>
</comment>
<evidence type="ECO:0000313" key="3">
    <source>
        <dbReference type="Proteomes" id="UP000449710"/>
    </source>
</evidence>
<reference evidence="2 3" key="1">
    <citation type="submission" date="2019-04" db="EMBL/GenBank/DDBJ databases">
        <title>Isachenkonia alkalipeptolytica gen. nov. sp. nov. a new anaerobic, alkiliphilic organothrophic bacterium capable to reduce synthesized ferrihydrite isolated from a soda lake.</title>
        <authorList>
            <person name="Toshchakov S.V."/>
            <person name="Zavarzina D.G."/>
            <person name="Zhilina T.N."/>
            <person name="Kostrikina N.A."/>
            <person name="Kublanov I.V."/>
        </authorList>
    </citation>
    <scope>NUCLEOTIDE SEQUENCE [LARGE SCALE GENOMIC DNA]</scope>
    <source>
        <strain evidence="2 3">Z-1701</strain>
    </source>
</reference>
<dbReference type="EMBL" id="SUMG01000001">
    <property type="protein sequence ID" value="NBG87229.1"/>
    <property type="molecule type" value="Genomic_DNA"/>
</dbReference>
<dbReference type="InterPro" id="IPR045536">
    <property type="entry name" value="DUF6431"/>
</dbReference>
<accession>A0AA43XJ15</accession>
<organism evidence="2 3">
    <name type="scientific">Isachenkonia alkalipeptolytica</name>
    <dbReference type="NCBI Taxonomy" id="2565777"/>
    <lineage>
        <taxon>Bacteria</taxon>
        <taxon>Bacillati</taxon>
        <taxon>Bacillota</taxon>
        <taxon>Clostridia</taxon>
        <taxon>Eubacteriales</taxon>
        <taxon>Clostridiaceae</taxon>
        <taxon>Isachenkonia</taxon>
    </lineage>
</organism>
<gene>
    <name evidence="2" type="ORF">ISALK_01820</name>
</gene>
<dbReference type="RefSeq" id="WP_160718520.1">
    <property type="nucleotide sequence ID" value="NZ_SUMG01000001.1"/>
</dbReference>